<dbReference type="eggNOG" id="COG1246">
    <property type="taxonomic scope" value="Bacteria"/>
</dbReference>
<name>A0A060M1G7_9BACI</name>
<reference evidence="1 2" key="1">
    <citation type="journal article" date="2014" name="Gene">
        <title>A comparative genomic analysis of the alkalitolerant soil bacterium Bacillus lehensis G1.</title>
        <authorList>
            <person name="Noor Y.M."/>
            <person name="Samsulrizal N.H."/>
            <person name="Jema'on N.A."/>
            <person name="Low K.O."/>
            <person name="Ramli A.N."/>
            <person name="Alias N.I."/>
            <person name="Damis S.I."/>
            <person name="Fuzi S.F."/>
            <person name="Isa M.N."/>
            <person name="Murad A.M."/>
            <person name="Raih M.F."/>
            <person name="Bakar F.D."/>
            <person name="Najimudin N."/>
            <person name="Mahadi N.M."/>
            <person name="Illias R.M."/>
        </authorList>
    </citation>
    <scope>NUCLEOTIDE SEQUENCE [LARGE SCALE GENOMIC DNA]</scope>
    <source>
        <strain evidence="1 2">G1</strain>
    </source>
</reference>
<evidence type="ECO:0000313" key="1">
    <source>
        <dbReference type="EMBL" id="AIC96277.1"/>
    </source>
</evidence>
<proteinExistence type="predicted"/>
<dbReference type="SUPFAM" id="SSF55729">
    <property type="entry name" value="Acyl-CoA N-acyltransferases (Nat)"/>
    <property type="match status" value="1"/>
</dbReference>
<dbReference type="PATRIC" id="fig|1246626.3.peg.3724"/>
<accession>A0A060M1G7</accession>
<gene>
    <name evidence="1" type="ORF">BleG1_3730</name>
</gene>
<evidence type="ECO:0000313" key="2">
    <source>
        <dbReference type="Proteomes" id="UP000027142"/>
    </source>
</evidence>
<dbReference type="HOGENOM" id="CLU_145858_0_0_9"/>
<protein>
    <recommendedName>
        <fullName evidence="3">N-acetyltransferase domain-containing protein</fullName>
    </recommendedName>
</protein>
<evidence type="ECO:0008006" key="3">
    <source>
        <dbReference type="Google" id="ProtNLM"/>
    </source>
</evidence>
<dbReference type="AlphaFoldDB" id="A0A060M1G7"/>
<dbReference type="RefSeq" id="WP_038484096.1">
    <property type="nucleotide sequence ID" value="NZ_CP003923.1"/>
</dbReference>
<keyword evidence="2" id="KW-1185">Reference proteome</keyword>
<dbReference type="Gene3D" id="3.40.630.30">
    <property type="match status" value="1"/>
</dbReference>
<dbReference type="Proteomes" id="UP000027142">
    <property type="component" value="Chromosome"/>
</dbReference>
<dbReference type="STRING" id="1246626.BleG1_3730"/>
<organism evidence="1 2">
    <name type="scientific">Shouchella lehensis G1</name>
    <dbReference type="NCBI Taxonomy" id="1246626"/>
    <lineage>
        <taxon>Bacteria</taxon>
        <taxon>Bacillati</taxon>
        <taxon>Bacillota</taxon>
        <taxon>Bacilli</taxon>
        <taxon>Bacillales</taxon>
        <taxon>Bacillaceae</taxon>
        <taxon>Shouchella</taxon>
    </lineage>
</organism>
<dbReference type="OrthoDB" id="2678531at2"/>
<sequence length="148" mass="16346">MSLTVRKMEETDVLAVQHLFARVGSAKTPNQIDSFVVVENEEGTLVGTVGLDKVLDLGLLRTLVIDSQKTHAMAAVEFIQLALAFAHSEGVNHVYALSSGKASLFEPLGFQQISKRLIPEEIKQLEHYQHISSINDTIAWSYNCSHIV</sequence>
<dbReference type="EMBL" id="CP003923">
    <property type="protein sequence ID" value="AIC96277.1"/>
    <property type="molecule type" value="Genomic_DNA"/>
</dbReference>
<dbReference type="InterPro" id="IPR016181">
    <property type="entry name" value="Acyl_CoA_acyltransferase"/>
</dbReference>
<dbReference type="KEGG" id="ble:BleG1_3730"/>